<dbReference type="InterPro" id="IPR027417">
    <property type="entry name" value="P-loop_NTPase"/>
</dbReference>
<evidence type="ECO:0000256" key="1">
    <source>
        <dbReference type="ARBA" id="ARBA00022741"/>
    </source>
</evidence>
<dbReference type="InterPro" id="IPR003714">
    <property type="entry name" value="PhoH"/>
</dbReference>
<keyword evidence="1" id="KW-0547">Nucleotide-binding</keyword>
<protein>
    <submittedName>
        <fullName evidence="5">Phosphate starvation-inducible protein</fullName>
    </submittedName>
</protein>
<dbReference type="InterPro" id="IPR002716">
    <property type="entry name" value="PIN_dom"/>
</dbReference>
<dbReference type="Gene3D" id="3.40.50.1010">
    <property type="entry name" value="5'-nuclease"/>
    <property type="match status" value="1"/>
</dbReference>
<evidence type="ECO:0000259" key="4">
    <source>
        <dbReference type="Pfam" id="PF13638"/>
    </source>
</evidence>
<organism evidence="5 6">
    <name type="scientific">Bacillus phage FADO</name>
    <dbReference type="NCBI Taxonomy" id="2917160"/>
    <lineage>
        <taxon>Viruses</taxon>
        <taxon>Duplodnaviria</taxon>
        <taxon>Heunggongvirae</taxon>
        <taxon>Uroviricota</taxon>
        <taxon>Caudoviricetes</taxon>
        <taxon>Heleneionescovirinae</taxon>
        <taxon>Zhangjivirus</taxon>
        <taxon>Zhangjivirus fado</taxon>
    </lineage>
</organism>
<evidence type="ECO:0000313" key="6">
    <source>
        <dbReference type="Proteomes" id="UP000831021"/>
    </source>
</evidence>
<sequence>MGNLLSGFKSKRKNKYNKDDIKGYLVDTNVLLSNPEVLKKYDNIIITSHVLREIEKLELKKQDRTLQYQIRRFKRLAKSFEDYIDLTDYSFDLRDDWSKEYVDNLLVQICLDKNLAMITNDVLLRKKCKLYDIVVIEPEVSDFIEHKGFKEVFMTESELSELYLNLDKNDFDLLTNEYLVINDDLDGELLDIMKWNGEMLQSLQDKKGRLGNGLKTLQFGNFKPRDEQQIMAIDSILNNQLTSVRGRAGSGKSLIALNTAWHLVEKEGYKLFIFVNPTPLRDSQEMGFYKGDRLEKLMQSAVGTMLKSKFGDEAEILIQIQNGNLEILPFVDLRGFDTGDSKAIVWILESQNLTSDLMKLGLQRIGDNTKVIVDGDYHAQVDKDAYASDNGMKRMSEVFRGSELYGEVELQTIHRSKIAELADQM</sequence>
<accession>A0AAE9G6L1</accession>
<dbReference type="InterPro" id="IPR051451">
    <property type="entry name" value="PhoH2-like"/>
</dbReference>
<dbReference type="EMBL" id="OM236516">
    <property type="protein sequence ID" value="UNY48855.1"/>
    <property type="molecule type" value="Genomic_DNA"/>
</dbReference>
<dbReference type="Pfam" id="PF02562">
    <property type="entry name" value="PhoH"/>
    <property type="match status" value="1"/>
</dbReference>
<evidence type="ECO:0000259" key="3">
    <source>
        <dbReference type="Pfam" id="PF02562"/>
    </source>
</evidence>
<name>A0AAE9G6L1_9CAUD</name>
<reference evidence="5 6" key="1">
    <citation type="submission" date="2022-01" db="EMBL/GenBank/DDBJ databases">
        <authorList>
            <person name="Stokar-Avihail A."/>
        </authorList>
    </citation>
    <scope>NUCLEOTIDE SEQUENCE [LARGE SCALE GENOMIC DNA]</scope>
</reference>
<dbReference type="PANTHER" id="PTHR30473:SF2">
    <property type="entry name" value="PIN DOMAIN-CONTAINING PROTEIN"/>
    <property type="match status" value="1"/>
</dbReference>
<feature type="domain" description="PIN" evidence="4">
    <location>
        <begin position="24"/>
        <end position="135"/>
    </location>
</feature>
<dbReference type="PANTHER" id="PTHR30473">
    <property type="entry name" value="PROTEIN PHOH"/>
    <property type="match status" value="1"/>
</dbReference>
<dbReference type="Pfam" id="PF13638">
    <property type="entry name" value="PIN_4"/>
    <property type="match status" value="1"/>
</dbReference>
<dbReference type="SUPFAM" id="SSF52540">
    <property type="entry name" value="P-loop containing nucleoside triphosphate hydrolases"/>
    <property type="match status" value="1"/>
</dbReference>
<evidence type="ECO:0000256" key="2">
    <source>
        <dbReference type="ARBA" id="ARBA00022840"/>
    </source>
</evidence>
<feature type="domain" description="PhoH-like protein" evidence="3">
    <location>
        <begin position="223"/>
        <end position="418"/>
    </location>
</feature>
<evidence type="ECO:0000313" key="5">
    <source>
        <dbReference type="EMBL" id="UNY48855.1"/>
    </source>
</evidence>
<proteinExistence type="predicted"/>
<dbReference type="GO" id="GO:0005524">
    <property type="term" value="F:ATP binding"/>
    <property type="evidence" value="ECO:0007669"/>
    <property type="project" value="UniProtKB-KW"/>
</dbReference>
<dbReference type="Gene3D" id="3.40.50.300">
    <property type="entry name" value="P-loop containing nucleotide triphosphate hydrolases"/>
    <property type="match status" value="1"/>
</dbReference>
<keyword evidence="6" id="KW-1185">Reference proteome</keyword>
<dbReference type="Proteomes" id="UP000831021">
    <property type="component" value="Segment"/>
</dbReference>
<keyword evidence="2" id="KW-0067">ATP-binding</keyword>
<gene>
    <name evidence="5" type="ORF">fado_140</name>
</gene>